<organism evidence="11 12">
    <name type="scientific">Vibrio xiamenensis</name>
    <dbReference type="NCBI Taxonomy" id="861298"/>
    <lineage>
        <taxon>Bacteria</taxon>
        <taxon>Pseudomonadati</taxon>
        <taxon>Pseudomonadota</taxon>
        <taxon>Gammaproteobacteria</taxon>
        <taxon>Vibrionales</taxon>
        <taxon>Vibrionaceae</taxon>
        <taxon>Vibrio</taxon>
    </lineage>
</organism>
<protein>
    <submittedName>
        <fullName evidence="11">Glycosyltransferase involved in cell wall bisynthesis</fullName>
    </submittedName>
</protein>
<evidence type="ECO:0000256" key="5">
    <source>
        <dbReference type="ARBA" id="ARBA00022692"/>
    </source>
</evidence>
<evidence type="ECO:0000256" key="8">
    <source>
        <dbReference type="ARBA" id="ARBA00038152"/>
    </source>
</evidence>
<dbReference type="GO" id="GO:0005886">
    <property type="term" value="C:plasma membrane"/>
    <property type="evidence" value="ECO:0007669"/>
    <property type="project" value="UniProtKB-SubCell"/>
</dbReference>
<dbReference type="PANTHER" id="PTHR48090:SF1">
    <property type="entry name" value="PROPHAGE BACTOPRENOL GLUCOSYL TRANSFERASE HOMOLOG"/>
    <property type="match status" value="1"/>
</dbReference>
<accession>A0A1G8GHC3</accession>
<dbReference type="AlphaFoldDB" id="A0A1G8GHC3"/>
<keyword evidence="7 9" id="KW-0472">Membrane</keyword>
<evidence type="ECO:0000256" key="4">
    <source>
        <dbReference type="ARBA" id="ARBA00022679"/>
    </source>
</evidence>
<dbReference type="Gene3D" id="3.90.550.10">
    <property type="entry name" value="Spore Coat Polysaccharide Biosynthesis Protein SpsA, Chain A"/>
    <property type="match status" value="1"/>
</dbReference>
<feature type="transmembrane region" description="Helical" evidence="9">
    <location>
        <begin position="282"/>
        <end position="307"/>
    </location>
</feature>
<evidence type="ECO:0000256" key="1">
    <source>
        <dbReference type="ARBA" id="ARBA00004651"/>
    </source>
</evidence>
<dbReference type="EMBL" id="FNDD01000037">
    <property type="protein sequence ID" value="SDH93750.1"/>
    <property type="molecule type" value="Genomic_DNA"/>
</dbReference>
<reference evidence="11 12" key="1">
    <citation type="submission" date="2016-10" db="EMBL/GenBank/DDBJ databases">
        <authorList>
            <person name="de Groot N.N."/>
        </authorList>
    </citation>
    <scope>NUCLEOTIDE SEQUENCE [LARGE SCALE GENOMIC DNA]</scope>
    <source>
        <strain evidence="11 12">CGMCC 1.10228</strain>
    </source>
</reference>
<keyword evidence="12" id="KW-1185">Reference proteome</keyword>
<dbReference type="CDD" id="cd04187">
    <property type="entry name" value="DPM1_like_bac"/>
    <property type="match status" value="1"/>
</dbReference>
<dbReference type="GO" id="GO:0016757">
    <property type="term" value="F:glycosyltransferase activity"/>
    <property type="evidence" value="ECO:0007669"/>
    <property type="project" value="UniProtKB-KW"/>
</dbReference>
<evidence type="ECO:0000259" key="10">
    <source>
        <dbReference type="Pfam" id="PF00535"/>
    </source>
</evidence>
<dbReference type="FunFam" id="3.90.550.10:FF:000079">
    <property type="entry name" value="Probable glycosyl transferase"/>
    <property type="match status" value="1"/>
</dbReference>
<evidence type="ECO:0000256" key="7">
    <source>
        <dbReference type="ARBA" id="ARBA00023136"/>
    </source>
</evidence>
<dbReference type="PANTHER" id="PTHR48090">
    <property type="entry name" value="UNDECAPRENYL-PHOSPHATE 4-DEOXY-4-FORMAMIDO-L-ARABINOSE TRANSFERASE-RELATED"/>
    <property type="match status" value="1"/>
</dbReference>
<sequence length="341" mass="38145">MSAFKSQFLDTNATTPKDQDHVTLSVVAPYFKKTQALPIFHQRLTDVLDTLNIHSEIIYIDDGSSDESTELVKQFSANKSRIRCISLSRNFGKESAMSAGLAHTQGDAVILLDADLQDPPELIPQMLEAWSQGYDVVNMQRSVRHGESWFKRFSAASFYKILNFVSKMNVPENVGDFRLLSKTVVSHINSLPEKNRYMKGIFSWPGFKQTTLQFERDPRLCGITKWNYVKLFSLAMDGLTSFSISPLRIATVLGGLTAFAVFAFTVFTLLSTLINGAPLMDVSWFIVAQFGFGGIQLLCIGLLGEYVGRIFVETKQRPVYLVDTVFDKPAKANTPTHEATI</sequence>
<dbReference type="InterPro" id="IPR001173">
    <property type="entry name" value="Glyco_trans_2-like"/>
</dbReference>
<keyword evidence="5 9" id="KW-0812">Transmembrane</keyword>
<dbReference type="RefSeq" id="WP_093279065.1">
    <property type="nucleotide sequence ID" value="NZ_FNDD01000037.1"/>
</dbReference>
<dbReference type="Pfam" id="PF00535">
    <property type="entry name" value="Glycos_transf_2"/>
    <property type="match status" value="1"/>
</dbReference>
<evidence type="ECO:0000256" key="3">
    <source>
        <dbReference type="ARBA" id="ARBA00022676"/>
    </source>
</evidence>
<dbReference type="InterPro" id="IPR050256">
    <property type="entry name" value="Glycosyltransferase_2"/>
</dbReference>
<dbReference type="OrthoDB" id="9811884at2"/>
<proteinExistence type="inferred from homology"/>
<evidence type="ECO:0000313" key="11">
    <source>
        <dbReference type="EMBL" id="SDH93750.1"/>
    </source>
</evidence>
<evidence type="ECO:0000313" key="12">
    <source>
        <dbReference type="Proteomes" id="UP000198854"/>
    </source>
</evidence>
<name>A0A1G8GHC3_9VIBR</name>
<keyword evidence="3" id="KW-0328">Glycosyltransferase</keyword>
<comment type="subcellular location">
    <subcellularLocation>
        <location evidence="1">Cell membrane</location>
        <topology evidence="1">Multi-pass membrane protein</topology>
    </subcellularLocation>
</comment>
<gene>
    <name evidence="11" type="ORF">SAMN04488136_13732</name>
</gene>
<keyword evidence="6 9" id="KW-1133">Transmembrane helix</keyword>
<keyword evidence="4 11" id="KW-0808">Transferase</keyword>
<dbReference type="SUPFAM" id="SSF53448">
    <property type="entry name" value="Nucleotide-diphospho-sugar transferases"/>
    <property type="match status" value="1"/>
</dbReference>
<evidence type="ECO:0000256" key="6">
    <source>
        <dbReference type="ARBA" id="ARBA00022989"/>
    </source>
</evidence>
<dbReference type="InterPro" id="IPR029044">
    <property type="entry name" value="Nucleotide-diphossugar_trans"/>
</dbReference>
<dbReference type="Proteomes" id="UP000198854">
    <property type="component" value="Unassembled WGS sequence"/>
</dbReference>
<evidence type="ECO:0000256" key="2">
    <source>
        <dbReference type="ARBA" id="ARBA00022475"/>
    </source>
</evidence>
<feature type="domain" description="Glycosyltransferase 2-like" evidence="10">
    <location>
        <begin position="25"/>
        <end position="186"/>
    </location>
</feature>
<comment type="similarity">
    <text evidence="8">Belongs to the glycosyltransferase 2 family. GtrB subfamily.</text>
</comment>
<keyword evidence="2" id="KW-1003">Cell membrane</keyword>
<dbReference type="STRING" id="861298.SAMN04488136_13732"/>
<feature type="transmembrane region" description="Helical" evidence="9">
    <location>
        <begin position="249"/>
        <end position="270"/>
    </location>
</feature>
<evidence type="ECO:0000256" key="9">
    <source>
        <dbReference type="SAM" id="Phobius"/>
    </source>
</evidence>